<protein>
    <submittedName>
        <fullName evidence="1">HAD family hydrolase</fullName>
    </submittedName>
</protein>
<dbReference type="GO" id="GO:0005829">
    <property type="term" value="C:cytosol"/>
    <property type="evidence" value="ECO:0007669"/>
    <property type="project" value="TreeGrafter"/>
</dbReference>
<dbReference type="SFLD" id="SFLDG01129">
    <property type="entry name" value="C1.5:_HAD__Beta-PGM__Phosphata"/>
    <property type="match status" value="1"/>
</dbReference>
<dbReference type="Gene3D" id="1.10.150.240">
    <property type="entry name" value="Putative phosphatase, domain 2"/>
    <property type="match status" value="1"/>
</dbReference>
<dbReference type="GO" id="GO:0008967">
    <property type="term" value="F:phosphoglycolate phosphatase activity"/>
    <property type="evidence" value="ECO:0007669"/>
    <property type="project" value="TreeGrafter"/>
</dbReference>
<dbReference type="EMBL" id="DRSQ01000214">
    <property type="protein sequence ID" value="HHE32899.1"/>
    <property type="molecule type" value="Genomic_DNA"/>
</dbReference>
<dbReference type="SFLD" id="SFLDG01135">
    <property type="entry name" value="C1.5.6:_HAD__Beta-PGM__Phospha"/>
    <property type="match status" value="1"/>
</dbReference>
<dbReference type="Proteomes" id="UP000886058">
    <property type="component" value="Unassembled WGS sequence"/>
</dbReference>
<organism evidence="1">
    <name type="scientific">Chlorobaculum parvum</name>
    <dbReference type="NCBI Taxonomy" id="274539"/>
    <lineage>
        <taxon>Bacteria</taxon>
        <taxon>Pseudomonadati</taxon>
        <taxon>Chlorobiota</taxon>
        <taxon>Chlorobiia</taxon>
        <taxon>Chlorobiales</taxon>
        <taxon>Chlorobiaceae</taxon>
        <taxon>Chlorobaculum</taxon>
    </lineage>
</organism>
<sequence>MKYRLIVFDFDGTLADSEQSIMEAMRLVAHDFGLSDVEPAIVRRGIGLPLQRTIEIGLGLEAGDAAAAVELYRKYYKEIAFDSTRLFPGVKQTLELLRREYLLAIASGKSRQGLLSMMQHLGIFEHFSCIAGAQDVPQGKPAPDMVRLSLERLAVPAEQCLVVGDTVFDIEMGQRASADTCAVTYGNHSAAELRGANPTWLIDSFEHLLSCLHESGGQLD</sequence>
<dbReference type="Pfam" id="PF13419">
    <property type="entry name" value="HAD_2"/>
    <property type="match status" value="1"/>
</dbReference>
<dbReference type="InterPro" id="IPR036412">
    <property type="entry name" value="HAD-like_sf"/>
</dbReference>
<dbReference type="InterPro" id="IPR023214">
    <property type="entry name" value="HAD_sf"/>
</dbReference>
<dbReference type="NCBIfam" id="TIGR01509">
    <property type="entry name" value="HAD-SF-IA-v3"/>
    <property type="match status" value="1"/>
</dbReference>
<dbReference type="InterPro" id="IPR041492">
    <property type="entry name" value="HAD_2"/>
</dbReference>
<dbReference type="InterPro" id="IPR023198">
    <property type="entry name" value="PGP-like_dom2"/>
</dbReference>
<dbReference type="NCBIfam" id="TIGR01549">
    <property type="entry name" value="HAD-SF-IA-v1"/>
    <property type="match status" value="1"/>
</dbReference>
<reference evidence="1" key="1">
    <citation type="journal article" date="2020" name="mSystems">
        <title>Genome- and Community-Level Interaction Insights into Carbon Utilization and Element Cycling Functions of Hydrothermarchaeota in Hydrothermal Sediment.</title>
        <authorList>
            <person name="Zhou Z."/>
            <person name="Liu Y."/>
            <person name="Xu W."/>
            <person name="Pan J."/>
            <person name="Luo Z.H."/>
            <person name="Li M."/>
        </authorList>
    </citation>
    <scope>NUCLEOTIDE SEQUENCE [LARGE SCALE GENOMIC DNA]</scope>
    <source>
        <strain evidence="1">HyVt-633</strain>
    </source>
</reference>
<dbReference type="GO" id="GO:0006281">
    <property type="term" value="P:DNA repair"/>
    <property type="evidence" value="ECO:0007669"/>
    <property type="project" value="TreeGrafter"/>
</dbReference>
<dbReference type="FunFam" id="3.40.50.1000:FF:000022">
    <property type="entry name" value="Phosphoglycolate phosphatase"/>
    <property type="match status" value="1"/>
</dbReference>
<evidence type="ECO:0000313" key="1">
    <source>
        <dbReference type="EMBL" id="HHE32899.1"/>
    </source>
</evidence>
<accession>A0A7C5HD57</accession>
<comment type="caution">
    <text evidence="1">The sequence shown here is derived from an EMBL/GenBank/DDBJ whole genome shotgun (WGS) entry which is preliminary data.</text>
</comment>
<dbReference type="PANTHER" id="PTHR43434">
    <property type="entry name" value="PHOSPHOGLYCOLATE PHOSPHATASE"/>
    <property type="match status" value="1"/>
</dbReference>
<dbReference type="InterPro" id="IPR050155">
    <property type="entry name" value="HAD-like_hydrolase_sf"/>
</dbReference>
<dbReference type="Gene3D" id="3.40.50.1000">
    <property type="entry name" value="HAD superfamily/HAD-like"/>
    <property type="match status" value="1"/>
</dbReference>
<dbReference type="InterPro" id="IPR006439">
    <property type="entry name" value="HAD-SF_hydro_IA"/>
</dbReference>
<dbReference type="AlphaFoldDB" id="A0A7C5HD57"/>
<proteinExistence type="predicted"/>
<dbReference type="PANTHER" id="PTHR43434:SF24">
    <property type="entry name" value="HYDROLASE-RELATED"/>
    <property type="match status" value="1"/>
</dbReference>
<keyword evidence="1" id="KW-0378">Hydrolase</keyword>
<dbReference type="SFLD" id="SFLDS00003">
    <property type="entry name" value="Haloacid_Dehalogenase"/>
    <property type="match status" value="1"/>
</dbReference>
<gene>
    <name evidence="1" type="ORF">ENL07_09845</name>
</gene>
<dbReference type="SUPFAM" id="SSF56784">
    <property type="entry name" value="HAD-like"/>
    <property type="match status" value="1"/>
</dbReference>
<name>A0A7C5HD57_9CHLB</name>